<name>A0A1T5BPM9_9SPHI</name>
<dbReference type="SUPFAM" id="SSF50346">
    <property type="entry name" value="PRC-barrel domain"/>
    <property type="match status" value="1"/>
</dbReference>
<dbReference type="Gene3D" id="3.90.50.10">
    <property type="entry name" value="Photosynthetic Reaction Center, subunit H, domain 2"/>
    <property type="match status" value="1"/>
</dbReference>
<feature type="region of interest" description="Disordered" evidence="1">
    <location>
        <begin position="185"/>
        <end position="223"/>
    </location>
</feature>
<keyword evidence="4" id="KW-1185">Reference proteome</keyword>
<gene>
    <name evidence="3" type="ORF">SAMN05660841_00859</name>
</gene>
<dbReference type="Pfam" id="PF05239">
    <property type="entry name" value="PRC"/>
    <property type="match status" value="1"/>
</dbReference>
<dbReference type="InterPro" id="IPR027275">
    <property type="entry name" value="PRC-brl_dom"/>
</dbReference>
<dbReference type="RefSeq" id="WP_079641508.1">
    <property type="nucleotide sequence ID" value="NZ_FUZF01000002.1"/>
</dbReference>
<dbReference type="Proteomes" id="UP000190150">
    <property type="component" value="Unassembled WGS sequence"/>
</dbReference>
<evidence type="ECO:0000259" key="2">
    <source>
        <dbReference type="Pfam" id="PF05239"/>
    </source>
</evidence>
<sequence>MALQDNKNKYDHLQELGGSGYEIVDGQPDIRGWVVKNEVGHIIGDVDELLFSTESQKVRYIIVTVDAENHPSEDERKILIPIGVADLYDEGQIQDSIPSIIEGDRTGIYDPREDGQVVVVPINAQQLIMLPNYYEGQVDPETEMLVRHTLEGANDVGFVVGATSYDPNDFYQHSHFDEDRFYERRWRTGDGAPPPTGTTGGSRFRSRNTDDPTNDNLNPSDPY</sequence>
<dbReference type="EMBL" id="FUZF01000002">
    <property type="protein sequence ID" value="SKB49191.1"/>
    <property type="molecule type" value="Genomic_DNA"/>
</dbReference>
<evidence type="ECO:0000313" key="3">
    <source>
        <dbReference type="EMBL" id="SKB49191.1"/>
    </source>
</evidence>
<dbReference type="AlphaFoldDB" id="A0A1T5BPM9"/>
<dbReference type="STRING" id="1513896.SAMN05660841_00859"/>
<feature type="compositionally biased region" description="Low complexity" evidence="1">
    <location>
        <begin position="214"/>
        <end position="223"/>
    </location>
</feature>
<organism evidence="3 4">
    <name type="scientific">Sphingobacterium nematocida</name>
    <dbReference type="NCBI Taxonomy" id="1513896"/>
    <lineage>
        <taxon>Bacteria</taxon>
        <taxon>Pseudomonadati</taxon>
        <taxon>Bacteroidota</taxon>
        <taxon>Sphingobacteriia</taxon>
        <taxon>Sphingobacteriales</taxon>
        <taxon>Sphingobacteriaceae</taxon>
        <taxon>Sphingobacterium</taxon>
    </lineage>
</organism>
<dbReference type="OrthoDB" id="1422173at2"/>
<feature type="domain" description="PRC-barrel" evidence="2">
    <location>
        <begin position="28"/>
        <end position="86"/>
    </location>
</feature>
<dbReference type="InterPro" id="IPR014747">
    <property type="entry name" value="Bac_photo_RC_H_C"/>
</dbReference>
<dbReference type="InterPro" id="IPR011033">
    <property type="entry name" value="PRC_barrel-like_sf"/>
</dbReference>
<proteinExistence type="predicted"/>
<dbReference type="GO" id="GO:0019684">
    <property type="term" value="P:photosynthesis, light reaction"/>
    <property type="evidence" value="ECO:0007669"/>
    <property type="project" value="InterPro"/>
</dbReference>
<accession>A0A1T5BPM9</accession>
<dbReference type="GO" id="GO:0030077">
    <property type="term" value="C:plasma membrane light-harvesting complex"/>
    <property type="evidence" value="ECO:0007669"/>
    <property type="project" value="InterPro"/>
</dbReference>
<protein>
    <submittedName>
        <fullName evidence="3">PRC-barrel domain-containing protein</fullName>
    </submittedName>
</protein>
<reference evidence="4" key="1">
    <citation type="submission" date="2017-02" db="EMBL/GenBank/DDBJ databases">
        <authorList>
            <person name="Varghese N."/>
            <person name="Submissions S."/>
        </authorList>
    </citation>
    <scope>NUCLEOTIDE SEQUENCE [LARGE SCALE GENOMIC DNA]</scope>
    <source>
        <strain evidence="4">DSM 24091</strain>
    </source>
</reference>
<evidence type="ECO:0000313" key="4">
    <source>
        <dbReference type="Proteomes" id="UP000190150"/>
    </source>
</evidence>
<evidence type="ECO:0000256" key="1">
    <source>
        <dbReference type="SAM" id="MobiDB-lite"/>
    </source>
</evidence>